<reference evidence="3 4" key="1">
    <citation type="submission" date="2021-03" db="EMBL/GenBank/DDBJ databases">
        <title>Novel species identification of genus Shewanella.</title>
        <authorList>
            <person name="Liu G."/>
            <person name="Zhang Q."/>
        </authorList>
    </citation>
    <scope>NUCLEOTIDE SEQUENCE [LARGE SCALE GENOMIC DNA]</scope>
    <source>
        <strain evidence="3 4">FJAT-51800</strain>
    </source>
</reference>
<evidence type="ECO:0000256" key="2">
    <source>
        <dbReference type="SAM" id="Phobius"/>
    </source>
</evidence>
<evidence type="ECO:0000313" key="3">
    <source>
        <dbReference type="EMBL" id="QSX33249.1"/>
    </source>
</evidence>
<keyword evidence="1" id="KW-0175">Coiled coil</keyword>
<proteinExistence type="predicted"/>
<keyword evidence="2" id="KW-0812">Transmembrane</keyword>
<dbReference type="InterPro" id="IPR007813">
    <property type="entry name" value="PilN"/>
</dbReference>
<keyword evidence="4" id="KW-1185">Reference proteome</keyword>
<organism evidence="3 4">
    <name type="scientific">Shewanella avicenniae</name>
    <dbReference type="NCBI Taxonomy" id="2814294"/>
    <lineage>
        <taxon>Bacteria</taxon>
        <taxon>Pseudomonadati</taxon>
        <taxon>Pseudomonadota</taxon>
        <taxon>Gammaproteobacteria</taxon>
        <taxon>Alteromonadales</taxon>
        <taxon>Shewanellaceae</taxon>
        <taxon>Shewanella</taxon>
    </lineage>
</organism>
<gene>
    <name evidence="3" type="ORF">JYB87_16220</name>
</gene>
<evidence type="ECO:0000256" key="1">
    <source>
        <dbReference type="SAM" id="Coils"/>
    </source>
</evidence>
<feature type="transmembrane region" description="Helical" evidence="2">
    <location>
        <begin position="21"/>
        <end position="45"/>
    </location>
</feature>
<accession>A0ABX7QPD6</accession>
<name>A0ABX7QPD6_9GAMM</name>
<sequence length="199" mass="22570">MSKTRVNLFSASLLPPKQRLTFTRLAALFGLIILLGAAANGLLWYQNQQLQTQLAQLRTQTQTAEQQRDGLQLKLQQHQADAALQAQVTEQQQELRLKTLLLHELKQREQLKSVGFTEKLQELADVSDGKIWLTRLRFDEQALRFEGYSDKPAEVPAWIGRLSQTESFKGKSFASMTMERGEQQPLAFVLTSELGEATK</sequence>
<dbReference type="EMBL" id="CP071503">
    <property type="protein sequence ID" value="QSX33249.1"/>
    <property type="molecule type" value="Genomic_DNA"/>
</dbReference>
<evidence type="ECO:0000313" key="4">
    <source>
        <dbReference type="Proteomes" id="UP000662770"/>
    </source>
</evidence>
<dbReference type="Pfam" id="PF05137">
    <property type="entry name" value="PilN"/>
    <property type="match status" value="1"/>
</dbReference>
<keyword evidence="2" id="KW-0472">Membrane</keyword>
<dbReference type="Proteomes" id="UP000662770">
    <property type="component" value="Chromosome"/>
</dbReference>
<dbReference type="RefSeq" id="WP_207354483.1">
    <property type="nucleotide sequence ID" value="NZ_CP071503.1"/>
</dbReference>
<keyword evidence="2" id="KW-1133">Transmembrane helix</keyword>
<protein>
    <submittedName>
        <fullName evidence="3">PilN domain-containing protein</fullName>
    </submittedName>
</protein>
<feature type="coiled-coil region" evidence="1">
    <location>
        <begin position="47"/>
        <end position="81"/>
    </location>
</feature>